<keyword evidence="1" id="KW-0853">WD repeat</keyword>
<dbReference type="InterPro" id="IPR053053">
    <property type="entry name" value="WD_repeat_protein"/>
</dbReference>
<dbReference type="InterPro" id="IPR036322">
    <property type="entry name" value="WD40_repeat_dom_sf"/>
</dbReference>
<dbReference type="SUPFAM" id="SSF50978">
    <property type="entry name" value="WD40 repeat-like"/>
    <property type="match status" value="1"/>
</dbReference>
<dbReference type="InterPro" id="IPR015943">
    <property type="entry name" value="WD40/YVTN_repeat-like_dom_sf"/>
</dbReference>
<dbReference type="OMA" id="ATHPDWH"/>
<dbReference type="PROSITE" id="PS50082">
    <property type="entry name" value="WD_REPEATS_2"/>
    <property type="match status" value="1"/>
</dbReference>
<evidence type="ECO:0000256" key="2">
    <source>
        <dbReference type="SAM" id="MobiDB-lite"/>
    </source>
</evidence>
<dbReference type="EMBL" id="JABSTV010001254">
    <property type="protein sequence ID" value="KAH7940192.1"/>
    <property type="molecule type" value="Genomic_DNA"/>
</dbReference>
<organism evidence="3 4">
    <name type="scientific">Rhipicephalus sanguineus</name>
    <name type="common">Brown dog tick</name>
    <name type="synonym">Ixodes sanguineus</name>
    <dbReference type="NCBI Taxonomy" id="34632"/>
    <lineage>
        <taxon>Eukaryota</taxon>
        <taxon>Metazoa</taxon>
        <taxon>Ecdysozoa</taxon>
        <taxon>Arthropoda</taxon>
        <taxon>Chelicerata</taxon>
        <taxon>Arachnida</taxon>
        <taxon>Acari</taxon>
        <taxon>Parasitiformes</taxon>
        <taxon>Ixodida</taxon>
        <taxon>Ixodoidea</taxon>
        <taxon>Ixodidae</taxon>
        <taxon>Rhipicephalinae</taxon>
        <taxon>Rhipicephalus</taxon>
        <taxon>Rhipicephalus</taxon>
    </lineage>
</organism>
<keyword evidence="4" id="KW-1185">Reference proteome</keyword>
<gene>
    <name evidence="3" type="ORF">HPB52_022107</name>
</gene>
<feature type="region of interest" description="Disordered" evidence="2">
    <location>
        <begin position="51"/>
        <end position="120"/>
    </location>
</feature>
<dbReference type="VEuPathDB" id="VectorBase:RSAN_031216"/>
<evidence type="ECO:0000256" key="1">
    <source>
        <dbReference type="PROSITE-ProRule" id="PRU00221"/>
    </source>
</evidence>
<dbReference type="Pfam" id="PF00400">
    <property type="entry name" value="WD40"/>
    <property type="match status" value="2"/>
</dbReference>
<dbReference type="PANTHER" id="PTHR44566">
    <property type="entry name" value="TRANSDUCIN/WD40 REPEAT-LIKE SUPERFAMILY PROTEIN"/>
    <property type="match status" value="1"/>
</dbReference>
<reference evidence="3" key="2">
    <citation type="submission" date="2021-09" db="EMBL/GenBank/DDBJ databases">
        <authorList>
            <person name="Jia N."/>
            <person name="Wang J."/>
            <person name="Shi W."/>
            <person name="Du L."/>
            <person name="Sun Y."/>
            <person name="Zhan W."/>
            <person name="Jiang J."/>
            <person name="Wang Q."/>
            <person name="Zhang B."/>
            <person name="Ji P."/>
            <person name="Sakyi L.B."/>
            <person name="Cui X."/>
            <person name="Yuan T."/>
            <person name="Jiang B."/>
            <person name="Yang W."/>
            <person name="Lam T.T.-Y."/>
            <person name="Chang Q."/>
            <person name="Ding S."/>
            <person name="Wang X."/>
            <person name="Zhu J."/>
            <person name="Ruan X."/>
            <person name="Zhao L."/>
            <person name="Wei J."/>
            <person name="Que T."/>
            <person name="Du C."/>
            <person name="Cheng J."/>
            <person name="Dai P."/>
            <person name="Han X."/>
            <person name="Huang E."/>
            <person name="Gao Y."/>
            <person name="Liu J."/>
            <person name="Shao H."/>
            <person name="Ye R."/>
            <person name="Li L."/>
            <person name="Wei W."/>
            <person name="Wang X."/>
            <person name="Wang C."/>
            <person name="Huo Q."/>
            <person name="Li W."/>
            <person name="Guo W."/>
            <person name="Chen H."/>
            <person name="Chen S."/>
            <person name="Zhou L."/>
            <person name="Zhou L."/>
            <person name="Ni X."/>
            <person name="Tian J."/>
            <person name="Zhou Y."/>
            <person name="Sheng Y."/>
            <person name="Liu T."/>
            <person name="Pan Y."/>
            <person name="Xia L."/>
            <person name="Li J."/>
            <person name="Zhao F."/>
            <person name="Cao W."/>
        </authorList>
    </citation>
    <scope>NUCLEOTIDE SEQUENCE</scope>
    <source>
        <strain evidence="3">Rsan-2018</strain>
        <tissue evidence="3">Larvae</tissue>
    </source>
</reference>
<feature type="repeat" description="WD" evidence="1">
    <location>
        <begin position="151"/>
        <end position="194"/>
    </location>
</feature>
<dbReference type="PANTHER" id="PTHR44566:SF1">
    <property type="entry name" value="WD REPEAT-CONTAINING PROTEIN 25"/>
    <property type="match status" value="1"/>
</dbReference>
<dbReference type="OrthoDB" id="256303at2759"/>
<name>A0A9D4SRG5_RHISA</name>
<dbReference type="SMART" id="SM00320">
    <property type="entry name" value="WD40"/>
    <property type="match status" value="5"/>
</dbReference>
<dbReference type="Gene3D" id="2.130.10.10">
    <property type="entry name" value="YVTN repeat-like/Quinoprotein amine dehydrogenase"/>
    <property type="match status" value="1"/>
</dbReference>
<sequence length="454" mass="49519">MCESESSSDDGESSDFFGLKDSDWDLKLQVATEKAYEFLKADLVLRESATQLATDKVGPANRSEPQPASRRELHNSRRSNLKRTTESTTSESTRYFSEGKHAKLETKQDDSLPAKASPQGALDTSLVLSEGEWKDPAEYSAGIVTRSFRRIKAHDKALVAASWAPEPFGRLLLTASHDGHVKLWQSTTGKCVYDLPSEDGIRSARFTLCGRKFVRCGWDRKTVVVDPTSNAVLFSCTPSQGLPTCVRLDPSSESNFFAGSRDAAELWDTRQSPTGKAVRTFPVRCGEVLDLLPIRGGLELACSGDLVTRDSCEAALSVWDVGSGARLSGQLYQERYTIPCLESLSPNTILAQTNGDYIAMFHANRPYRLNKRKRFEGHKVSGYAVRCSASPDGALICSGDADGVPHIYSAQHVNTVGVVSLAGDNTPATHPDWHPSRPGLLLIGCADGYVDLCH</sequence>
<reference evidence="3" key="1">
    <citation type="journal article" date="2020" name="Cell">
        <title>Large-Scale Comparative Analyses of Tick Genomes Elucidate Their Genetic Diversity and Vector Capacities.</title>
        <authorList>
            <consortium name="Tick Genome and Microbiome Consortium (TIGMIC)"/>
            <person name="Jia N."/>
            <person name="Wang J."/>
            <person name="Shi W."/>
            <person name="Du L."/>
            <person name="Sun Y."/>
            <person name="Zhan W."/>
            <person name="Jiang J.F."/>
            <person name="Wang Q."/>
            <person name="Zhang B."/>
            <person name="Ji P."/>
            <person name="Bell-Sakyi L."/>
            <person name="Cui X.M."/>
            <person name="Yuan T.T."/>
            <person name="Jiang B.G."/>
            <person name="Yang W.F."/>
            <person name="Lam T.T."/>
            <person name="Chang Q.C."/>
            <person name="Ding S.J."/>
            <person name="Wang X.J."/>
            <person name="Zhu J.G."/>
            <person name="Ruan X.D."/>
            <person name="Zhao L."/>
            <person name="Wei J.T."/>
            <person name="Ye R.Z."/>
            <person name="Que T.C."/>
            <person name="Du C.H."/>
            <person name="Zhou Y.H."/>
            <person name="Cheng J.X."/>
            <person name="Dai P.F."/>
            <person name="Guo W.B."/>
            <person name="Han X.H."/>
            <person name="Huang E.J."/>
            <person name="Li L.F."/>
            <person name="Wei W."/>
            <person name="Gao Y.C."/>
            <person name="Liu J.Z."/>
            <person name="Shao H.Z."/>
            <person name="Wang X."/>
            <person name="Wang C.C."/>
            <person name="Yang T.C."/>
            <person name="Huo Q.B."/>
            <person name="Li W."/>
            <person name="Chen H.Y."/>
            <person name="Chen S.E."/>
            <person name="Zhou L.G."/>
            <person name="Ni X.B."/>
            <person name="Tian J.H."/>
            <person name="Sheng Y."/>
            <person name="Liu T."/>
            <person name="Pan Y.S."/>
            <person name="Xia L.Y."/>
            <person name="Li J."/>
            <person name="Zhao F."/>
            <person name="Cao W.C."/>
        </authorList>
    </citation>
    <scope>NUCLEOTIDE SEQUENCE</scope>
    <source>
        <strain evidence="3">Rsan-2018</strain>
    </source>
</reference>
<dbReference type="InterPro" id="IPR001680">
    <property type="entry name" value="WD40_rpt"/>
</dbReference>
<dbReference type="PROSITE" id="PS50294">
    <property type="entry name" value="WD_REPEATS_REGION"/>
    <property type="match status" value="1"/>
</dbReference>
<protein>
    <submittedName>
        <fullName evidence="3">Uncharacterized protein</fullName>
    </submittedName>
</protein>
<proteinExistence type="predicted"/>
<accession>A0A9D4SRG5</accession>
<dbReference type="Proteomes" id="UP000821837">
    <property type="component" value="Chromosome 8"/>
</dbReference>
<feature type="compositionally biased region" description="Basic and acidic residues" evidence="2">
    <location>
        <begin position="97"/>
        <end position="112"/>
    </location>
</feature>
<evidence type="ECO:0000313" key="4">
    <source>
        <dbReference type="Proteomes" id="UP000821837"/>
    </source>
</evidence>
<comment type="caution">
    <text evidence="3">The sequence shown here is derived from an EMBL/GenBank/DDBJ whole genome shotgun (WGS) entry which is preliminary data.</text>
</comment>
<dbReference type="AlphaFoldDB" id="A0A9D4SRG5"/>
<evidence type="ECO:0000313" key="3">
    <source>
        <dbReference type="EMBL" id="KAH7940192.1"/>
    </source>
</evidence>